<dbReference type="RefSeq" id="WP_139757706.1">
    <property type="nucleotide sequence ID" value="NZ_CP039852.1"/>
</dbReference>
<evidence type="ECO:0000256" key="3">
    <source>
        <dbReference type="ARBA" id="ARBA00022643"/>
    </source>
</evidence>
<evidence type="ECO:0000256" key="1">
    <source>
        <dbReference type="ARBA" id="ARBA00001917"/>
    </source>
</evidence>
<gene>
    <name evidence="7" type="ORF">FBQ74_16505</name>
</gene>
<dbReference type="OrthoDB" id="8523426at2"/>
<evidence type="ECO:0000313" key="8">
    <source>
        <dbReference type="Proteomes" id="UP000304912"/>
    </source>
</evidence>
<evidence type="ECO:0000256" key="4">
    <source>
        <dbReference type="ARBA" id="ARBA00022857"/>
    </source>
</evidence>
<evidence type="ECO:0000259" key="6">
    <source>
        <dbReference type="Pfam" id="PF00724"/>
    </source>
</evidence>
<proteinExistence type="predicted"/>
<keyword evidence="2" id="KW-0285">Flavoprotein</keyword>
<feature type="domain" description="NADH:flavin oxidoreductase/NADH oxidase N-terminal" evidence="6">
    <location>
        <begin position="4"/>
        <end position="341"/>
    </location>
</feature>
<evidence type="ECO:0000256" key="5">
    <source>
        <dbReference type="ARBA" id="ARBA00023002"/>
    </source>
</evidence>
<organism evidence="7 8">
    <name type="scientific">Salinimonas iocasae</name>
    <dbReference type="NCBI Taxonomy" id="2572577"/>
    <lineage>
        <taxon>Bacteria</taxon>
        <taxon>Pseudomonadati</taxon>
        <taxon>Pseudomonadota</taxon>
        <taxon>Gammaproteobacteria</taxon>
        <taxon>Alteromonadales</taxon>
        <taxon>Alteromonadaceae</taxon>
        <taxon>Alteromonas/Salinimonas group</taxon>
        <taxon>Salinimonas</taxon>
    </lineage>
</organism>
<evidence type="ECO:0000313" key="7">
    <source>
        <dbReference type="EMBL" id="QCZ94976.1"/>
    </source>
</evidence>
<evidence type="ECO:0000256" key="2">
    <source>
        <dbReference type="ARBA" id="ARBA00022630"/>
    </source>
</evidence>
<dbReference type="EMBL" id="CP039852">
    <property type="protein sequence ID" value="QCZ94976.1"/>
    <property type="molecule type" value="Genomic_DNA"/>
</dbReference>
<keyword evidence="4" id="KW-0521">NADP</keyword>
<dbReference type="AlphaFoldDB" id="A0A5B7YHT1"/>
<dbReference type="KEGG" id="salk:FBQ74_16505"/>
<comment type="cofactor">
    <cofactor evidence="1">
        <name>FMN</name>
        <dbReference type="ChEBI" id="CHEBI:58210"/>
    </cofactor>
</comment>
<dbReference type="InterPro" id="IPR044152">
    <property type="entry name" value="YqjM-like"/>
</dbReference>
<dbReference type="Pfam" id="PF00724">
    <property type="entry name" value="Oxidored_FMN"/>
    <property type="match status" value="1"/>
</dbReference>
<accession>A0A5B7YHT1</accession>
<protein>
    <submittedName>
        <fullName evidence="7">NADH:flavin oxidoreductase/NADH oxidase</fullName>
    </submittedName>
</protein>
<dbReference type="Proteomes" id="UP000304912">
    <property type="component" value="Chromosome"/>
</dbReference>
<dbReference type="GO" id="GO:0003959">
    <property type="term" value="F:NADPH dehydrogenase activity"/>
    <property type="evidence" value="ECO:0007669"/>
    <property type="project" value="InterPro"/>
</dbReference>
<dbReference type="InterPro" id="IPR013785">
    <property type="entry name" value="Aldolase_TIM"/>
</dbReference>
<dbReference type="PANTHER" id="PTHR43303">
    <property type="entry name" value="NADPH DEHYDROGENASE C23G7.10C-RELATED"/>
    <property type="match status" value="1"/>
</dbReference>
<name>A0A5B7YHT1_9ALTE</name>
<dbReference type="GO" id="GO:0010181">
    <property type="term" value="F:FMN binding"/>
    <property type="evidence" value="ECO:0007669"/>
    <property type="project" value="InterPro"/>
</dbReference>
<dbReference type="SUPFAM" id="SSF51395">
    <property type="entry name" value="FMN-linked oxidoreductases"/>
    <property type="match status" value="1"/>
</dbReference>
<dbReference type="CDD" id="cd02932">
    <property type="entry name" value="OYE_YqiM_FMN"/>
    <property type="match status" value="1"/>
</dbReference>
<keyword evidence="3" id="KW-0288">FMN</keyword>
<dbReference type="PANTHER" id="PTHR43303:SF4">
    <property type="entry name" value="NADPH DEHYDROGENASE C23G7.10C-RELATED"/>
    <property type="match status" value="1"/>
</dbReference>
<dbReference type="GO" id="GO:0050661">
    <property type="term" value="F:NADP binding"/>
    <property type="evidence" value="ECO:0007669"/>
    <property type="project" value="InterPro"/>
</dbReference>
<keyword evidence="8" id="KW-1185">Reference proteome</keyword>
<sequence length="368" mass="40618">MSALFDTFALKDITLRNRIAVPPMCQYSAEDGFVNQWHEANYQSFARGGAGLVIVEATAVSPEGRISPEDLGIWKDDHVAGLANVAQRIKDQGAVAGIQIAHAGRKASANSPWNGDDHLAEDDPKGWPIIGPSAVPFGANLPRTPDAMTKSDIERVKADFVAGAKRALEAGFEWLELHFAHGYLAQSFFSKHANIRNDEYGGDAEGRGRFLLETLEAVREVWPDYLPLTIRFGVIEYDGDDEQTQAESIELVKQFKARGADFVSVSVGFNIPDANIPWGPAFLAPVAERVRREADIPVATAWGVDTPELANETVEKEQLDLVMVGRMHLTNPHWAYFAAKKLGVEKPSWVMPAPYAHWLQRYAPSDER</sequence>
<reference evidence="7 8" key="1">
    <citation type="submission" date="2019-04" db="EMBL/GenBank/DDBJ databases">
        <title>Salinimonas iocasae sp. nov., a halophilic bacterium isolated from the outer tube casing of tubeworms in Okinawa Trough.</title>
        <authorList>
            <person name="Zhang H."/>
            <person name="Wang H."/>
            <person name="Li C."/>
        </authorList>
    </citation>
    <scope>NUCLEOTIDE SEQUENCE [LARGE SCALE GENOMIC DNA]</scope>
    <source>
        <strain evidence="7 8">KX18D6</strain>
    </source>
</reference>
<dbReference type="Gene3D" id="3.20.20.70">
    <property type="entry name" value="Aldolase class I"/>
    <property type="match status" value="1"/>
</dbReference>
<keyword evidence="5" id="KW-0560">Oxidoreductase</keyword>
<dbReference type="InterPro" id="IPR001155">
    <property type="entry name" value="OxRdtase_FMN_N"/>
</dbReference>